<dbReference type="STRING" id="1123272.SAMN02745824_2206"/>
<name>A0A1N6F2W3_9SPHN</name>
<dbReference type="PANTHER" id="PTHR33336:SF3">
    <property type="entry name" value="ABM DOMAIN-CONTAINING PROTEIN"/>
    <property type="match status" value="1"/>
</dbReference>
<proteinExistence type="predicted"/>
<dbReference type="Pfam" id="PF03992">
    <property type="entry name" value="ABM"/>
    <property type="match status" value="1"/>
</dbReference>
<dbReference type="EMBL" id="FSQW01000002">
    <property type="protein sequence ID" value="SIN89579.1"/>
    <property type="molecule type" value="Genomic_DNA"/>
</dbReference>
<keyword evidence="2" id="KW-0560">Oxidoreductase</keyword>
<dbReference type="PROSITE" id="PS51725">
    <property type="entry name" value="ABM"/>
    <property type="match status" value="1"/>
</dbReference>
<protein>
    <submittedName>
        <fullName evidence="2">Quinol monooxygenase YgiN</fullName>
    </submittedName>
</protein>
<gene>
    <name evidence="2" type="ORF">SAMN02745824_2206</name>
</gene>
<evidence type="ECO:0000259" key="1">
    <source>
        <dbReference type="PROSITE" id="PS51725"/>
    </source>
</evidence>
<dbReference type="InterPro" id="IPR050744">
    <property type="entry name" value="AI-2_Isomerase_LsrG"/>
</dbReference>
<dbReference type="RefSeq" id="WP_074205279.1">
    <property type="nucleotide sequence ID" value="NZ_FSQW01000002.1"/>
</dbReference>
<accession>A0A1N6F2W3</accession>
<keyword evidence="2" id="KW-0503">Monooxygenase</keyword>
<evidence type="ECO:0000313" key="2">
    <source>
        <dbReference type="EMBL" id="SIN89579.1"/>
    </source>
</evidence>
<dbReference type="SUPFAM" id="SSF54909">
    <property type="entry name" value="Dimeric alpha+beta barrel"/>
    <property type="match status" value="1"/>
</dbReference>
<dbReference type="AlphaFoldDB" id="A0A1N6F2W3"/>
<dbReference type="InterPro" id="IPR011008">
    <property type="entry name" value="Dimeric_a/b-barrel"/>
</dbReference>
<reference evidence="3" key="1">
    <citation type="submission" date="2016-11" db="EMBL/GenBank/DDBJ databases">
        <authorList>
            <person name="Varghese N."/>
            <person name="Submissions S."/>
        </authorList>
    </citation>
    <scope>NUCLEOTIDE SEQUENCE [LARGE SCALE GENOMIC DNA]</scope>
    <source>
        <strain evidence="3">DSM 22363</strain>
    </source>
</reference>
<organism evidence="2 3">
    <name type="scientific">Parasphingorhabdus marina DSM 22363</name>
    <dbReference type="NCBI Taxonomy" id="1123272"/>
    <lineage>
        <taxon>Bacteria</taxon>
        <taxon>Pseudomonadati</taxon>
        <taxon>Pseudomonadota</taxon>
        <taxon>Alphaproteobacteria</taxon>
        <taxon>Sphingomonadales</taxon>
        <taxon>Sphingomonadaceae</taxon>
        <taxon>Parasphingorhabdus</taxon>
    </lineage>
</organism>
<dbReference type="PANTHER" id="PTHR33336">
    <property type="entry name" value="QUINOL MONOOXYGENASE YGIN-RELATED"/>
    <property type="match status" value="1"/>
</dbReference>
<sequence length="102" mass="11624">MIMVQGWVEIAEQDFATIRPAVADMMKTSASEPGCLHYSFSQDAARPDLFHIVERWKSEADLNAHFQTEHMARFNAALASVKIGKMDVRMYEGEEVRVMMQS</sequence>
<dbReference type="Gene3D" id="3.30.70.100">
    <property type="match status" value="1"/>
</dbReference>
<keyword evidence="3" id="KW-1185">Reference proteome</keyword>
<dbReference type="GO" id="GO:0004497">
    <property type="term" value="F:monooxygenase activity"/>
    <property type="evidence" value="ECO:0007669"/>
    <property type="project" value="UniProtKB-KW"/>
</dbReference>
<dbReference type="InterPro" id="IPR007138">
    <property type="entry name" value="ABM_dom"/>
</dbReference>
<dbReference type="Proteomes" id="UP000185192">
    <property type="component" value="Unassembled WGS sequence"/>
</dbReference>
<dbReference type="OrthoDB" id="287932at2"/>
<feature type="domain" description="ABM" evidence="1">
    <location>
        <begin position="2"/>
        <end position="90"/>
    </location>
</feature>
<evidence type="ECO:0000313" key="3">
    <source>
        <dbReference type="Proteomes" id="UP000185192"/>
    </source>
</evidence>